<dbReference type="Pfam" id="PF00656">
    <property type="entry name" value="Peptidase_C14"/>
    <property type="match status" value="1"/>
</dbReference>
<gene>
    <name evidence="5" type="ORF">ACCAA_260007</name>
</gene>
<dbReference type="InterPro" id="IPR029030">
    <property type="entry name" value="Caspase-like_dom_sf"/>
</dbReference>
<evidence type="ECO:0000256" key="2">
    <source>
        <dbReference type="ARBA" id="ARBA00022525"/>
    </source>
</evidence>
<evidence type="ECO:0000259" key="4">
    <source>
        <dbReference type="PROSITE" id="PS50208"/>
    </source>
</evidence>
<sequence>MPTFSDHRHTTPSSRQGFPLSQTALAVLSAFGSLTTAAVDLRPVGPTELPQGGQITAGKGAISASGNTMDIRQQSQKLIANWQSFNIGSQGTVNFVQPGASATALNRIVGQDATQIYGRLNANGQVFLVNPNGVLFGRSASVNVGGLTASTLNITDENFLAGRYLFERNGAKGKVENLGTLTAADGGYLALLAPEVRNEGALIARMGTVAMAAGDKVTLEFSGSRLTSLTVDPATMAALIDNKNLVDVGGGQVIISTAAANQLLGATVNNEGIVSASSLTAEGGRIVLRGDLVRNIGEVRADGAGPGGRIEIAGDSIYTAGRISADGSKGGDIRVTGNDITTGGLLSAVGSSGSGGQVLVAAAKDLWQTQSTQINASGVSGGTVTIDGGQQLVSSASIQSDGSAGAGGAISVTADFVQLLSANVQANGETAGGQLRVGGEWQGGKGAAVDEVRNAQVVAINDTTRLSAKANSGTGGEVVVWSDQRTTMLGQAEASGTVGKGGRIEVSSAGELTTTARLNAGSGGQVLLDPKDLIIDDIATQPTTTATQYDLAFRVEGDNPAQTVVRNINGLAWGGTADAQPSVALSQPTGTLVIGSPKEDTAYIYHIDPDNPSVAGGAALLKRLFPTTDGVIESGSRFGESVAIDRPGQYVAVGAPSSAGKNGVRGTAYVYKSVSDPCIALVGVVCKDFKPVQQLYANGSNASAGNFGLGVALSGEEQSHRLFVSSSEGRGQIYQFDEQPNSAVPLSLKRIITALPIGNDRIGPYVAADSSGNLFYNFEYLNQGEEIARISPPYDGPRSSVTGCHIDNLCGPVGISADGKFLLFSSRYRNSINLDSFASLDEMDSSGLPLKGGIHFGLGNWVDVPHLIPKGVADYSQITGVAVGEGDSPLFVVGWSNPRSDAYGGNVVSLFRLYPGTGEIPPSVTSQRFRDNPSETNTISATAVRNLLATGAQLTLQANNDLTVKAPVTVNNPSGNGGDLTLQAGRSVLVNASITTDNGNLKVVANEANANETNANNGVFPANRGPGPAVVTMNGTIDAGTGTVSMTIASGEGRTGNAASSGDITLGTITAGRITAVNEGPSGGNIVLLNNAKLTASGSGDALVLAAASGGYFVNKGASVTTTPGRWLVYSASADPAKNTFGNLISDQQPLWNRSYSPPPTVVTETGNRYLFKDTPTVRVAYVPTVGGASQPYDGIWHPVENILKGEGQLSSSRTAIEDQLTKQWLKGQPAYKETTVDEVLEIAEKNKPAIVFEGKLLTEGKLRNVLMKDGNVIPYDISYSASGGDVHAAPTGYLVDTGTSGDVKGIVPVTITPAPLQISTDNVVKTYDGTVEAPGAKAVVVEGQLYSPDQLRVEGNFAYGDKNAGMGKEVVIVGRVTVDDGNGGHNYQGFNNKDIYRPNTTSTIDKARLTVNLAETQCRVEDQKDPFQYSFTGFKNAETAEQVVNGTPTFSLDSGSLRAGAAQPLLMTDAGTLSATNYEYVIGRSNAVVDVFPGAALAYTVRSQSDTALRDASSAEAAQVAATFVADKTNNARFVSPESVNVSSLAGNGAAFVNYVGARYADRQERFSSAISMLETNPSLADLAQCKPGDAPETLCIPAVGTPQFGANPAAEIQRKVAYLFANQAYDPKKGVDPLSTPYSDTEAIGKILQDDYGYEVNIVRDATRRDLILTLKKAAEAHARDESIFLYYAGHGIELRERQSGDMMGYWLPVDANARDPRTWVSNADIGKFMQLLPAKQVMLVSDSCFSGRLAVERKIEKGDVETRRAQLLAKRAVTVMSSGNFEEVDDAGKGDHSIFAWSLIEQLNASVQHDKLVEGNDLFTAVRARIHAEKFPQTPQYSALLSSGYEPGGDFFLERR</sequence>
<dbReference type="InterPro" id="IPR012334">
    <property type="entry name" value="Pectin_lyas_fold"/>
</dbReference>
<feature type="domain" description="Caspase family p20" evidence="4">
    <location>
        <begin position="1615"/>
        <end position="1696"/>
    </location>
</feature>
<protein>
    <recommendedName>
        <fullName evidence="4">Caspase family p20 domain-containing protein</fullName>
    </recommendedName>
</protein>
<reference evidence="5 6" key="1">
    <citation type="submission" date="2016-06" db="EMBL/GenBank/DDBJ databases">
        <authorList>
            <person name="Kjaerup R.B."/>
            <person name="Dalgaard T.S."/>
            <person name="Juul-Madsen H.R."/>
        </authorList>
    </citation>
    <scope>NUCLEOTIDE SEQUENCE [LARGE SCALE GENOMIC DNA]</scope>
    <source>
        <strain evidence="5">3</strain>
    </source>
</reference>
<dbReference type="GO" id="GO:0005576">
    <property type="term" value="C:extracellular region"/>
    <property type="evidence" value="ECO:0007669"/>
    <property type="project" value="UniProtKB-SubCell"/>
</dbReference>
<dbReference type="SMART" id="SM00912">
    <property type="entry name" value="Haemagg_act"/>
    <property type="match status" value="1"/>
</dbReference>
<accession>A0A1A8XLR8</accession>
<dbReference type="Proteomes" id="UP000199169">
    <property type="component" value="Unassembled WGS sequence"/>
</dbReference>
<evidence type="ECO:0000256" key="3">
    <source>
        <dbReference type="ARBA" id="ARBA00022729"/>
    </source>
</evidence>
<dbReference type="SUPFAM" id="SSF51126">
    <property type="entry name" value="Pectin lyase-like"/>
    <property type="match status" value="1"/>
</dbReference>
<evidence type="ECO:0000313" key="5">
    <source>
        <dbReference type="EMBL" id="SBT05616.1"/>
    </source>
</evidence>
<dbReference type="PANTHER" id="PTHR12338">
    <property type="entry name" value="AUTOTRANSPORTER"/>
    <property type="match status" value="1"/>
</dbReference>
<evidence type="ECO:0000313" key="6">
    <source>
        <dbReference type="Proteomes" id="UP000199169"/>
    </source>
</evidence>
<dbReference type="GO" id="GO:0004197">
    <property type="term" value="F:cysteine-type endopeptidase activity"/>
    <property type="evidence" value="ECO:0007669"/>
    <property type="project" value="InterPro"/>
</dbReference>
<dbReference type="SUPFAM" id="SSF101908">
    <property type="entry name" value="Putative isomerase YbhE"/>
    <property type="match status" value="1"/>
</dbReference>
<proteinExistence type="predicted"/>
<dbReference type="NCBIfam" id="TIGR01901">
    <property type="entry name" value="adhes_NPXG"/>
    <property type="match status" value="1"/>
</dbReference>
<keyword evidence="3" id="KW-0732">Signal</keyword>
<evidence type="ECO:0000256" key="1">
    <source>
        <dbReference type="ARBA" id="ARBA00004613"/>
    </source>
</evidence>
<name>A0A1A8XLR8_9PROT</name>
<dbReference type="Pfam" id="PF05860">
    <property type="entry name" value="TPS"/>
    <property type="match status" value="1"/>
</dbReference>
<comment type="subcellular location">
    <subcellularLocation>
        <location evidence="1">Secreted</location>
    </subcellularLocation>
</comment>
<dbReference type="InterPro" id="IPR011600">
    <property type="entry name" value="Pept_C14_caspase"/>
</dbReference>
<organism evidence="5 6">
    <name type="scientific">Candidatus Accumulibacter aalborgensis</name>
    <dbReference type="NCBI Taxonomy" id="1860102"/>
    <lineage>
        <taxon>Bacteria</taxon>
        <taxon>Pseudomonadati</taxon>
        <taxon>Pseudomonadota</taxon>
        <taxon>Betaproteobacteria</taxon>
        <taxon>Candidatus Accumulibacter</taxon>
    </lineage>
</organism>
<dbReference type="PROSITE" id="PS50208">
    <property type="entry name" value="CASPASE_P20"/>
    <property type="match status" value="1"/>
</dbReference>
<dbReference type="SUPFAM" id="SSF52129">
    <property type="entry name" value="Caspase-like"/>
    <property type="match status" value="1"/>
</dbReference>
<keyword evidence="2" id="KW-0964">Secreted</keyword>
<dbReference type="RefSeq" id="WP_186406674.1">
    <property type="nucleotide sequence ID" value="NZ_FLQX01000101.1"/>
</dbReference>
<dbReference type="EMBL" id="FLQX01000101">
    <property type="protein sequence ID" value="SBT05616.1"/>
    <property type="molecule type" value="Genomic_DNA"/>
</dbReference>
<dbReference type="Gene3D" id="3.40.50.1460">
    <property type="match status" value="1"/>
</dbReference>
<dbReference type="InterPro" id="IPR050909">
    <property type="entry name" value="Bact_Autotransporter_VF"/>
</dbReference>
<dbReference type="PANTHER" id="PTHR12338:SF8">
    <property type="entry name" value="HEME_HEMOPEXIN-BINDING PROTEIN"/>
    <property type="match status" value="1"/>
</dbReference>
<dbReference type="InterPro" id="IPR011050">
    <property type="entry name" value="Pectin_lyase_fold/virulence"/>
</dbReference>
<keyword evidence="6" id="KW-1185">Reference proteome</keyword>
<dbReference type="STRING" id="1860102.ACCAA_260007"/>
<dbReference type="GO" id="GO:0006508">
    <property type="term" value="P:proteolysis"/>
    <property type="evidence" value="ECO:0007669"/>
    <property type="project" value="InterPro"/>
</dbReference>
<dbReference type="InterPro" id="IPR008638">
    <property type="entry name" value="FhaB/CdiA-like_TPS"/>
</dbReference>
<dbReference type="Gene3D" id="2.160.20.10">
    <property type="entry name" value="Single-stranded right-handed beta-helix, Pectin lyase-like"/>
    <property type="match status" value="2"/>
</dbReference>
<dbReference type="InterPro" id="IPR001309">
    <property type="entry name" value="Pept_C14_p20"/>
</dbReference>